<organism evidence="2 3">
    <name type="scientific">Candidatus Woesebacteria bacterium RBG_16_36_11</name>
    <dbReference type="NCBI Taxonomy" id="1802481"/>
    <lineage>
        <taxon>Bacteria</taxon>
        <taxon>Candidatus Woeseibacteriota</taxon>
    </lineage>
</organism>
<dbReference type="EMBL" id="MGFT01000005">
    <property type="protein sequence ID" value="OGM12052.1"/>
    <property type="molecule type" value="Genomic_DNA"/>
</dbReference>
<accession>A0A1F7XAK2</accession>
<protein>
    <submittedName>
        <fullName evidence="2">Uncharacterized protein</fullName>
    </submittedName>
</protein>
<dbReference type="AlphaFoldDB" id="A0A1F7XAK2"/>
<proteinExistence type="predicted"/>
<keyword evidence="1" id="KW-1133">Transmembrane helix</keyword>
<feature type="transmembrane region" description="Helical" evidence="1">
    <location>
        <begin position="288"/>
        <end position="309"/>
    </location>
</feature>
<reference evidence="2 3" key="1">
    <citation type="journal article" date="2016" name="Nat. Commun.">
        <title>Thousands of microbial genomes shed light on interconnected biogeochemical processes in an aquifer system.</title>
        <authorList>
            <person name="Anantharaman K."/>
            <person name="Brown C.T."/>
            <person name="Hug L.A."/>
            <person name="Sharon I."/>
            <person name="Castelle C.J."/>
            <person name="Probst A.J."/>
            <person name="Thomas B.C."/>
            <person name="Singh A."/>
            <person name="Wilkins M.J."/>
            <person name="Karaoz U."/>
            <person name="Brodie E.L."/>
            <person name="Williams K.H."/>
            <person name="Hubbard S.S."/>
            <person name="Banfield J.F."/>
        </authorList>
    </citation>
    <scope>NUCLEOTIDE SEQUENCE [LARGE SCALE GENOMIC DNA]</scope>
</reference>
<dbReference type="STRING" id="1802481.A2W13_00015"/>
<dbReference type="Proteomes" id="UP000178533">
    <property type="component" value="Unassembled WGS sequence"/>
</dbReference>
<sequence length="314" mass="34471">MILIKILKSLFLFTVIGIGYGFLVTTIHAQDISLAITPPILEVMIQPGKEITQNYLISNNGSETPLKISIVPFSPSDEYGNVKFADLTNYNDINLLNWFKIGGMPLDENQKLFLPRGGNQEIILTISPPSDAPEGDYYLTLLFATDSSGIIGGQATHTQAQIGANILLTVSQDGNPRKDAQITLFSAPKIIDSLGQIVYIVKIKNTGSAFFKPIGKININHLFGNEETLTLAPQNILASSIREIPCTKDEQLIRCSLTKKVLFGIYTGNLKFQLDDGKESFEASTTTIAFPFSIVAALIIVFIITRTIVLKFKK</sequence>
<name>A0A1F7XAK2_9BACT</name>
<comment type="caution">
    <text evidence="2">The sequence shown here is derived from an EMBL/GenBank/DDBJ whole genome shotgun (WGS) entry which is preliminary data.</text>
</comment>
<gene>
    <name evidence="2" type="ORF">A2W13_00015</name>
</gene>
<keyword evidence="1" id="KW-0472">Membrane</keyword>
<keyword evidence="1" id="KW-0812">Transmembrane</keyword>
<evidence type="ECO:0000313" key="3">
    <source>
        <dbReference type="Proteomes" id="UP000178533"/>
    </source>
</evidence>
<evidence type="ECO:0000313" key="2">
    <source>
        <dbReference type="EMBL" id="OGM12052.1"/>
    </source>
</evidence>
<evidence type="ECO:0000256" key="1">
    <source>
        <dbReference type="SAM" id="Phobius"/>
    </source>
</evidence>